<feature type="repeat" description="ANK" evidence="1">
    <location>
        <begin position="61"/>
        <end position="93"/>
    </location>
</feature>
<keyword evidence="5" id="KW-1185">Reference proteome</keyword>
<dbReference type="Gene3D" id="1.10.720.40">
    <property type="match status" value="1"/>
</dbReference>
<name>A0A151NQ25_ALLMI</name>
<dbReference type="SMART" id="SM00248">
    <property type="entry name" value="ANK"/>
    <property type="match status" value="3"/>
</dbReference>
<gene>
    <name evidence="4" type="primary">ANKLE1</name>
    <name evidence="4" type="ORF">Y1Q_0011389</name>
</gene>
<dbReference type="InterPro" id="IPR011015">
    <property type="entry name" value="LEM/LEM-like_dom_sf"/>
</dbReference>
<dbReference type="SMART" id="SM00540">
    <property type="entry name" value="LEM"/>
    <property type="match status" value="1"/>
</dbReference>
<dbReference type="SUPFAM" id="SSF48403">
    <property type="entry name" value="Ankyrin repeat"/>
    <property type="match status" value="1"/>
</dbReference>
<dbReference type="STRING" id="8496.A0A151NQ25"/>
<feature type="compositionally biased region" description="Low complexity" evidence="2">
    <location>
        <begin position="197"/>
        <end position="219"/>
    </location>
</feature>
<dbReference type="Pfam" id="PF03020">
    <property type="entry name" value="LEM"/>
    <property type="match status" value="1"/>
</dbReference>
<dbReference type="SUPFAM" id="SSF63451">
    <property type="entry name" value="LEM domain"/>
    <property type="match status" value="1"/>
</dbReference>
<dbReference type="InterPro" id="IPR003887">
    <property type="entry name" value="LEM_dom"/>
</dbReference>
<dbReference type="PANTHER" id="PTHR46427:SF1">
    <property type="entry name" value="ANKYRIN REPEAT AND LEM DOMAIN-CONTAINING PROTEIN 1"/>
    <property type="match status" value="1"/>
</dbReference>
<feature type="compositionally biased region" description="Polar residues" evidence="2">
    <location>
        <begin position="157"/>
        <end position="166"/>
    </location>
</feature>
<protein>
    <submittedName>
        <fullName evidence="4">Ankyrin repeat and LEM domain-containing protein 1</fullName>
    </submittedName>
</protein>
<accession>A0A151NQ25</accession>
<dbReference type="Proteomes" id="UP000050525">
    <property type="component" value="Unassembled WGS sequence"/>
</dbReference>
<dbReference type="Pfam" id="PF22945">
    <property type="entry name" value="LEM-3_GIY-YIG"/>
    <property type="match status" value="1"/>
</dbReference>
<reference evidence="4 5" key="1">
    <citation type="journal article" date="2012" name="Genome Biol.">
        <title>Sequencing three crocodilian genomes to illuminate the evolution of archosaurs and amniotes.</title>
        <authorList>
            <person name="St John J.A."/>
            <person name="Braun E.L."/>
            <person name="Isberg S.R."/>
            <person name="Miles L.G."/>
            <person name="Chong A.Y."/>
            <person name="Gongora J."/>
            <person name="Dalzell P."/>
            <person name="Moran C."/>
            <person name="Bed'hom B."/>
            <person name="Abzhanov A."/>
            <person name="Burgess S.C."/>
            <person name="Cooksey A.M."/>
            <person name="Castoe T.A."/>
            <person name="Crawford N.G."/>
            <person name="Densmore L.D."/>
            <person name="Drew J.C."/>
            <person name="Edwards S.V."/>
            <person name="Faircloth B.C."/>
            <person name="Fujita M.K."/>
            <person name="Greenwold M.J."/>
            <person name="Hoffmann F.G."/>
            <person name="Howard J.M."/>
            <person name="Iguchi T."/>
            <person name="Janes D.E."/>
            <person name="Khan S.Y."/>
            <person name="Kohno S."/>
            <person name="de Koning A.J."/>
            <person name="Lance S.L."/>
            <person name="McCarthy F.M."/>
            <person name="McCormack J.E."/>
            <person name="Merchant M.E."/>
            <person name="Peterson D.G."/>
            <person name="Pollock D.D."/>
            <person name="Pourmand N."/>
            <person name="Raney B.J."/>
            <person name="Roessler K.A."/>
            <person name="Sanford J.R."/>
            <person name="Sawyer R.H."/>
            <person name="Schmidt C.J."/>
            <person name="Triplett E.W."/>
            <person name="Tuberville T.D."/>
            <person name="Venegas-Anaya M."/>
            <person name="Howard J.T."/>
            <person name="Jarvis E.D."/>
            <person name="Guillette L.J.Jr."/>
            <person name="Glenn T.C."/>
            <person name="Green R.E."/>
            <person name="Ray D.A."/>
        </authorList>
    </citation>
    <scope>NUCLEOTIDE SEQUENCE [LARGE SCALE GENOMIC DNA]</scope>
    <source>
        <strain evidence="4">KSC_2009_1</strain>
    </source>
</reference>
<feature type="region of interest" description="Disordered" evidence="2">
    <location>
        <begin position="148"/>
        <end position="244"/>
    </location>
</feature>
<dbReference type="PANTHER" id="PTHR46427">
    <property type="entry name" value="ANKYRIN REPEAT AND LEM DOMAIN-CONTAINING PROTEIN 1"/>
    <property type="match status" value="1"/>
</dbReference>
<keyword evidence="1" id="KW-0040">ANK repeat</keyword>
<sequence length="563" mass="60965">MLRGQERAVEALLKQGADPNLVLPEGIAAVHLAAGKERESGVRCLQLILQYGGDPNARSAEELTPLHVAASWGCYKCLKLLLRKGGDPDLEDQDGSRAIDLATEQGNTMCVQILQDFQRARAWPVCLRRPECAGESSWLTEEDCTECPGLGAPVGPPTTTTSTQDWFGSKLGSGEPSQSLAQGLDGPQLGGKKPSSRSRVSFSRLSAARPALAPPGSGRLSPVPDTGGPGIPLSPGGRPVSHGSGEAVEYLYLDEEEGHALIERHVPPTDDTSCCADTSSEDTIIYDWRACASQRGAKENRPPPAPACSDEALLRKLRKLGADPGPVTDSTRNLYVRQLNRLQSSPGARAGRGATGHSPELSAALETLQIPDCQADEVALAAQFDQPDKARKWREGVLKSSFNYLLLDPRVTQNLPLRCHALSPAERFQTFVRAIFYVGKGKRARPYSHLYEALAHYRGGKKQACAKVRHILDIWAGGQGVVSVHCFQNVIPVEAYTREACMVDALGLAMLTNQKRGNCYGVAAGWPPRRRRRLGVHLLHRALQIFLAEGERQLRPADIQVGQ</sequence>
<proteinExistence type="predicted"/>
<dbReference type="InterPro" id="IPR002110">
    <property type="entry name" value="Ankyrin_rpt"/>
</dbReference>
<dbReference type="CDD" id="cd12934">
    <property type="entry name" value="LEM"/>
    <property type="match status" value="1"/>
</dbReference>
<dbReference type="GO" id="GO:0004520">
    <property type="term" value="F:DNA endonuclease activity"/>
    <property type="evidence" value="ECO:0007669"/>
    <property type="project" value="TreeGrafter"/>
</dbReference>
<dbReference type="GO" id="GO:0000712">
    <property type="term" value="P:resolution of meiotic recombination intermediates"/>
    <property type="evidence" value="ECO:0007669"/>
    <property type="project" value="TreeGrafter"/>
</dbReference>
<dbReference type="EMBL" id="AKHW03002431">
    <property type="protein sequence ID" value="KYO38883.1"/>
    <property type="molecule type" value="Genomic_DNA"/>
</dbReference>
<dbReference type="PROSITE" id="PS50088">
    <property type="entry name" value="ANK_REPEAT"/>
    <property type="match status" value="2"/>
</dbReference>
<dbReference type="PROSITE" id="PS50954">
    <property type="entry name" value="LEM"/>
    <property type="match status" value="1"/>
</dbReference>
<dbReference type="AlphaFoldDB" id="A0A151NQ25"/>
<dbReference type="InterPro" id="IPR034998">
    <property type="entry name" value="ANKLE1"/>
</dbReference>
<dbReference type="InterPro" id="IPR036770">
    <property type="entry name" value="Ankyrin_rpt-contain_sf"/>
</dbReference>
<evidence type="ECO:0000313" key="4">
    <source>
        <dbReference type="EMBL" id="KYO38883.1"/>
    </source>
</evidence>
<evidence type="ECO:0000256" key="1">
    <source>
        <dbReference type="PROSITE-ProRule" id="PRU00023"/>
    </source>
</evidence>
<dbReference type="GO" id="GO:0005654">
    <property type="term" value="C:nucleoplasm"/>
    <property type="evidence" value="ECO:0007669"/>
    <property type="project" value="TreeGrafter"/>
</dbReference>
<dbReference type="Gene3D" id="1.25.40.20">
    <property type="entry name" value="Ankyrin repeat-containing domain"/>
    <property type="match status" value="1"/>
</dbReference>
<dbReference type="GO" id="GO:0005737">
    <property type="term" value="C:cytoplasm"/>
    <property type="evidence" value="ECO:0007669"/>
    <property type="project" value="TreeGrafter"/>
</dbReference>
<dbReference type="Pfam" id="PF12796">
    <property type="entry name" value="Ank_2"/>
    <property type="match status" value="1"/>
</dbReference>
<dbReference type="GO" id="GO:0000724">
    <property type="term" value="P:double-strand break repair via homologous recombination"/>
    <property type="evidence" value="ECO:0007669"/>
    <property type="project" value="TreeGrafter"/>
</dbReference>
<organism evidence="4 5">
    <name type="scientific">Alligator mississippiensis</name>
    <name type="common">American alligator</name>
    <dbReference type="NCBI Taxonomy" id="8496"/>
    <lineage>
        <taxon>Eukaryota</taxon>
        <taxon>Metazoa</taxon>
        <taxon>Chordata</taxon>
        <taxon>Craniata</taxon>
        <taxon>Vertebrata</taxon>
        <taxon>Euteleostomi</taxon>
        <taxon>Archelosauria</taxon>
        <taxon>Archosauria</taxon>
        <taxon>Crocodylia</taxon>
        <taxon>Alligatoridae</taxon>
        <taxon>Alligatorinae</taxon>
        <taxon>Alligator</taxon>
    </lineage>
</organism>
<dbReference type="eggNOG" id="KOG4177">
    <property type="taxonomic scope" value="Eukaryota"/>
</dbReference>
<evidence type="ECO:0000256" key="2">
    <source>
        <dbReference type="SAM" id="MobiDB-lite"/>
    </source>
</evidence>
<evidence type="ECO:0000313" key="5">
    <source>
        <dbReference type="Proteomes" id="UP000050525"/>
    </source>
</evidence>
<dbReference type="PROSITE" id="PS50297">
    <property type="entry name" value="ANK_REP_REGION"/>
    <property type="match status" value="1"/>
</dbReference>
<dbReference type="CDD" id="cd10454">
    <property type="entry name" value="GIY-YIG_COG3680_Meta"/>
    <property type="match status" value="1"/>
</dbReference>
<evidence type="ECO:0000259" key="3">
    <source>
        <dbReference type="PROSITE" id="PS50954"/>
    </source>
</evidence>
<comment type="caution">
    <text evidence="4">The sequence shown here is derived from an EMBL/GenBank/DDBJ whole genome shotgun (WGS) entry which is preliminary data.</text>
</comment>
<feature type="repeat" description="ANK" evidence="1">
    <location>
        <begin position="25"/>
        <end position="60"/>
    </location>
</feature>
<feature type="domain" description="LEM" evidence="3">
    <location>
        <begin position="302"/>
        <end position="346"/>
    </location>
</feature>